<evidence type="ECO:0000256" key="11">
    <source>
        <dbReference type="ARBA" id="ARBA00023014"/>
    </source>
</evidence>
<dbReference type="GO" id="GO:0032357">
    <property type="term" value="F:oxidized purine DNA binding"/>
    <property type="evidence" value="ECO:0007669"/>
    <property type="project" value="TreeGrafter"/>
</dbReference>
<dbReference type="InterPro" id="IPR004036">
    <property type="entry name" value="Endonuclease-III-like_CS2"/>
</dbReference>
<dbReference type="GO" id="GO:0006284">
    <property type="term" value="P:base-excision repair"/>
    <property type="evidence" value="ECO:0007669"/>
    <property type="project" value="InterPro"/>
</dbReference>
<evidence type="ECO:0000256" key="2">
    <source>
        <dbReference type="ARBA" id="ARBA00001966"/>
    </source>
</evidence>
<evidence type="ECO:0000256" key="10">
    <source>
        <dbReference type="ARBA" id="ARBA00023004"/>
    </source>
</evidence>
<dbReference type="SUPFAM" id="SSF55811">
    <property type="entry name" value="Nudix"/>
    <property type="match status" value="1"/>
</dbReference>
<evidence type="ECO:0000256" key="9">
    <source>
        <dbReference type="ARBA" id="ARBA00022801"/>
    </source>
</evidence>
<keyword evidence="11" id="KW-0411">Iron-sulfur</keyword>
<comment type="similarity">
    <text evidence="3">Belongs to the Nth/MutY family.</text>
</comment>
<dbReference type="InterPro" id="IPR023170">
    <property type="entry name" value="HhH_base_excis_C"/>
</dbReference>
<dbReference type="EMBL" id="UINC01051242">
    <property type="protein sequence ID" value="SVB65152.1"/>
    <property type="molecule type" value="Genomic_DNA"/>
</dbReference>
<dbReference type="InterPro" id="IPR000445">
    <property type="entry name" value="HhH_motif"/>
</dbReference>
<keyword evidence="12" id="KW-0234">DNA repair</keyword>
<dbReference type="GO" id="GO:0035485">
    <property type="term" value="F:adenine/guanine mispair binding"/>
    <property type="evidence" value="ECO:0007669"/>
    <property type="project" value="TreeGrafter"/>
</dbReference>
<dbReference type="Gene3D" id="3.90.79.10">
    <property type="entry name" value="Nucleoside Triphosphate Pyrophosphohydrolase"/>
    <property type="match status" value="1"/>
</dbReference>
<dbReference type="AlphaFoldDB" id="A0A382FRA1"/>
<dbReference type="GO" id="GO:0034039">
    <property type="term" value="F:8-oxo-7,8-dihydroguanine DNA N-glycosylase activity"/>
    <property type="evidence" value="ECO:0007669"/>
    <property type="project" value="TreeGrafter"/>
</dbReference>
<dbReference type="InterPro" id="IPR044298">
    <property type="entry name" value="MIG/MutY"/>
</dbReference>
<feature type="non-terminal residue" evidence="15">
    <location>
        <position position="1"/>
    </location>
</feature>
<evidence type="ECO:0000256" key="1">
    <source>
        <dbReference type="ARBA" id="ARBA00000843"/>
    </source>
</evidence>
<evidence type="ECO:0000256" key="7">
    <source>
        <dbReference type="ARBA" id="ARBA00022723"/>
    </source>
</evidence>
<evidence type="ECO:0000256" key="3">
    <source>
        <dbReference type="ARBA" id="ARBA00008343"/>
    </source>
</evidence>
<dbReference type="PANTHER" id="PTHR42944">
    <property type="entry name" value="ADENINE DNA GLYCOSYLASE"/>
    <property type="match status" value="1"/>
</dbReference>
<dbReference type="InterPro" id="IPR003265">
    <property type="entry name" value="HhH-GPD_domain"/>
</dbReference>
<keyword evidence="13" id="KW-0326">Glycosidase</keyword>
<reference evidence="15" key="1">
    <citation type="submission" date="2018-05" db="EMBL/GenBank/DDBJ databases">
        <authorList>
            <person name="Lanie J.A."/>
            <person name="Ng W.-L."/>
            <person name="Kazmierczak K.M."/>
            <person name="Andrzejewski T.M."/>
            <person name="Davidsen T.M."/>
            <person name="Wayne K.J."/>
            <person name="Tettelin H."/>
            <person name="Glass J.I."/>
            <person name="Rusch D."/>
            <person name="Podicherti R."/>
            <person name="Tsui H.-C.T."/>
            <person name="Winkler M.E."/>
        </authorList>
    </citation>
    <scope>NUCLEOTIDE SEQUENCE</scope>
</reference>
<keyword evidence="10" id="KW-0408">Iron</keyword>
<proteinExistence type="inferred from homology"/>
<dbReference type="GO" id="GO:0006298">
    <property type="term" value="P:mismatch repair"/>
    <property type="evidence" value="ECO:0007669"/>
    <property type="project" value="TreeGrafter"/>
</dbReference>
<evidence type="ECO:0000256" key="8">
    <source>
        <dbReference type="ARBA" id="ARBA00022763"/>
    </source>
</evidence>
<evidence type="ECO:0000313" key="15">
    <source>
        <dbReference type="EMBL" id="SVB65152.1"/>
    </source>
</evidence>
<dbReference type="InterPro" id="IPR011257">
    <property type="entry name" value="DNA_glycosylase"/>
</dbReference>
<dbReference type="PROSITE" id="PS51462">
    <property type="entry name" value="NUDIX"/>
    <property type="match status" value="1"/>
</dbReference>
<dbReference type="GO" id="GO:0046872">
    <property type="term" value="F:metal ion binding"/>
    <property type="evidence" value="ECO:0007669"/>
    <property type="project" value="UniProtKB-KW"/>
</dbReference>
<keyword evidence="8" id="KW-0227">DNA damage</keyword>
<evidence type="ECO:0000256" key="4">
    <source>
        <dbReference type="ARBA" id="ARBA00012045"/>
    </source>
</evidence>
<evidence type="ECO:0000256" key="12">
    <source>
        <dbReference type="ARBA" id="ARBA00023204"/>
    </source>
</evidence>
<evidence type="ECO:0000256" key="6">
    <source>
        <dbReference type="ARBA" id="ARBA00022485"/>
    </source>
</evidence>
<evidence type="ECO:0000259" key="14">
    <source>
        <dbReference type="PROSITE" id="PS51462"/>
    </source>
</evidence>
<gene>
    <name evidence="15" type="ORF">METZ01_LOCUS218006</name>
</gene>
<dbReference type="FunFam" id="1.10.1670.10:FF:000002">
    <property type="entry name" value="Adenine DNA glycosylase"/>
    <property type="match status" value="1"/>
</dbReference>
<keyword evidence="6" id="KW-0004">4Fe-4S</keyword>
<keyword evidence="7" id="KW-0479">Metal-binding</keyword>
<dbReference type="PROSITE" id="PS01155">
    <property type="entry name" value="ENDONUCLEASE_III_2"/>
    <property type="match status" value="1"/>
</dbReference>
<sequence>YYARARYLHRAAVQVVDQYGGRIPESISEISILPGIGPYTAAAILSIAYHRDHAAVDGNVIRVLSRLYRIHEDATRGPAKRRFQELADGLLQKGQAADFNQAMMELGATVCQPQKPSCTVCPVQCHCRAFHELSDPSGLPYKPPKKERPHHDHVAGVIKLDDKFLIIQRPLDGLLGGLWEFPGGRRRESESLTEAVTRTILESTGLTVKTDLALPTVTHAFTHFKITLYGFCCTFIKGAAEALTCHDARWVSPTQLADFAFSRAHNRLIDIMKKEAAKGQVEIFASAAK</sequence>
<protein>
    <recommendedName>
        <fullName evidence="5">Adenine DNA glycosylase</fullName>
        <ecNumber evidence="4">3.2.2.31</ecNumber>
    </recommendedName>
</protein>
<dbReference type="InterPro" id="IPR029119">
    <property type="entry name" value="MutY_C"/>
</dbReference>
<keyword evidence="9" id="KW-0378">Hydrolase</keyword>
<dbReference type="Gene3D" id="1.10.1670.10">
    <property type="entry name" value="Helix-hairpin-Helix base-excision DNA repair enzymes (C-terminal)"/>
    <property type="match status" value="1"/>
</dbReference>
<dbReference type="Gene3D" id="1.10.340.30">
    <property type="entry name" value="Hypothetical protein, domain 2"/>
    <property type="match status" value="1"/>
</dbReference>
<dbReference type="GO" id="GO:0051539">
    <property type="term" value="F:4 iron, 4 sulfur cluster binding"/>
    <property type="evidence" value="ECO:0007669"/>
    <property type="project" value="UniProtKB-KW"/>
</dbReference>
<dbReference type="Pfam" id="PF00633">
    <property type="entry name" value="HHH"/>
    <property type="match status" value="1"/>
</dbReference>
<comment type="catalytic activity">
    <reaction evidence="1">
        <text>Hydrolyzes free adenine bases from 7,8-dihydro-8-oxoguanine:adenine mismatched double-stranded DNA, leaving an apurinic site.</text>
        <dbReference type="EC" id="3.2.2.31"/>
    </reaction>
</comment>
<dbReference type="InterPro" id="IPR000086">
    <property type="entry name" value="NUDIX_hydrolase_dom"/>
</dbReference>
<evidence type="ECO:0000256" key="13">
    <source>
        <dbReference type="ARBA" id="ARBA00023295"/>
    </source>
</evidence>
<dbReference type="InterPro" id="IPR015797">
    <property type="entry name" value="NUDIX_hydrolase-like_dom_sf"/>
</dbReference>
<evidence type="ECO:0000256" key="5">
    <source>
        <dbReference type="ARBA" id="ARBA00022023"/>
    </source>
</evidence>
<feature type="domain" description="Nudix hydrolase" evidence="14">
    <location>
        <begin position="149"/>
        <end position="275"/>
    </location>
</feature>
<dbReference type="PANTHER" id="PTHR42944:SF1">
    <property type="entry name" value="ADENINE DNA GLYCOSYLASE"/>
    <property type="match status" value="1"/>
</dbReference>
<dbReference type="EC" id="3.2.2.31" evidence="4"/>
<dbReference type="GO" id="GO:0000701">
    <property type="term" value="F:purine-specific mismatch base pair DNA N-glycosylase activity"/>
    <property type="evidence" value="ECO:0007669"/>
    <property type="project" value="UniProtKB-EC"/>
</dbReference>
<dbReference type="Pfam" id="PF14815">
    <property type="entry name" value="NUDIX_4"/>
    <property type="match status" value="1"/>
</dbReference>
<accession>A0A382FRA1</accession>
<name>A0A382FRA1_9ZZZZ</name>
<dbReference type="SMART" id="SM00478">
    <property type="entry name" value="ENDO3c"/>
    <property type="match status" value="1"/>
</dbReference>
<organism evidence="15">
    <name type="scientific">marine metagenome</name>
    <dbReference type="NCBI Taxonomy" id="408172"/>
    <lineage>
        <taxon>unclassified sequences</taxon>
        <taxon>metagenomes</taxon>
        <taxon>ecological metagenomes</taxon>
    </lineage>
</organism>
<comment type="cofactor">
    <cofactor evidence="2">
        <name>[4Fe-4S] cluster</name>
        <dbReference type="ChEBI" id="CHEBI:49883"/>
    </cofactor>
</comment>
<dbReference type="SUPFAM" id="SSF48150">
    <property type="entry name" value="DNA-glycosylase"/>
    <property type="match status" value="1"/>
</dbReference>
<dbReference type="CDD" id="cd00056">
    <property type="entry name" value="ENDO3c"/>
    <property type="match status" value="1"/>
</dbReference>